<dbReference type="Proteomes" id="UP000008495">
    <property type="component" value="Unassembled WGS sequence"/>
</dbReference>
<dbReference type="PANTHER" id="PTHR34984:SF1">
    <property type="entry name" value="CARBON STORAGE REGULATOR"/>
    <property type="match status" value="1"/>
</dbReference>
<dbReference type="RefSeq" id="WP_006503754.1">
    <property type="nucleotide sequence ID" value="NZ_BAGZ01000017.1"/>
</dbReference>
<feature type="compositionally biased region" description="Low complexity" evidence="5">
    <location>
        <begin position="56"/>
        <end position="67"/>
    </location>
</feature>
<proteinExistence type="inferred from homology"/>
<dbReference type="NCBIfam" id="TIGR00202">
    <property type="entry name" value="csrA"/>
    <property type="match status" value="1"/>
</dbReference>
<dbReference type="AlphaFoldDB" id="K6WB07"/>
<evidence type="ECO:0000256" key="2">
    <source>
        <dbReference type="ARBA" id="ARBA00022845"/>
    </source>
</evidence>
<dbReference type="OrthoDB" id="9809061at2"/>
<protein>
    <recommendedName>
        <fullName evidence="4">Translational regulator CsrA</fullName>
    </recommendedName>
</protein>
<dbReference type="PANTHER" id="PTHR34984">
    <property type="entry name" value="CARBON STORAGE REGULATOR"/>
    <property type="match status" value="1"/>
</dbReference>
<comment type="function">
    <text evidence="4">A translational regulator that binds mRNA to regulate translation initiation and/or mRNA stability. Usually binds in the 5'-UTR at or near the Shine-Dalgarno sequence preventing ribosome-binding, thus repressing translation. Its main target seems to be the major flagellin gene, while its function is anatagonized by FliW.</text>
</comment>
<sequence length="153" mass="16344">MLVLSRRPQQSLLIGNDVVVTVLEVNGDTVRIGISAPPEIDIHREEVYLDLKRSNAEAAAAPGAAAALSRRMRPRDGGTERGDSTTREPREHRRAPHRTGGNDEHTGGKASTKESPAPEPGSGPKDAPARPIPRDPASIRPGVARPAPPPTRR</sequence>
<dbReference type="EMBL" id="BAGZ01000017">
    <property type="protein sequence ID" value="GAB78997.1"/>
    <property type="molecule type" value="Genomic_DNA"/>
</dbReference>
<name>K6WB07_9MICO</name>
<dbReference type="GO" id="GO:0048027">
    <property type="term" value="F:mRNA 5'-UTR binding"/>
    <property type="evidence" value="ECO:0007669"/>
    <property type="project" value="UniProtKB-UniRule"/>
</dbReference>
<accession>K6WB07</accession>
<dbReference type="GO" id="GO:0005829">
    <property type="term" value="C:cytosol"/>
    <property type="evidence" value="ECO:0007669"/>
    <property type="project" value="TreeGrafter"/>
</dbReference>
<dbReference type="NCBIfam" id="NF002469">
    <property type="entry name" value="PRK01712.1"/>
    <property type="match status" value="1"/>
</dbReference>
<dbReference type="GO" id="GO:0006402">
    <property type="term" value="P:mRNA catabolic process"/>
    <property type="evidence" value="ECO:0007669"/>
    <property type="project" value="InterPro"/>
</dbReference>
<feature type="region of interest" description="Disordered" evidence="5">
    <location>
        <begin position="56"/>
        <end position="153"/>
    </location>
</feature>
<dbReference type="SUPFAM" id="SSF117130">
    <property type="entry name" value="CsrA-like"/>
    <property type="match status" value="1"/>
</dbReference>
<dbReference type="GO" id="GO:1902208">
    <property type="term" value="P:regulation of bacterial-type flagellum assembly"/>
    <property type="evidence" value="ECO:0007669"/>
    <property type="project" value="UniProtKB-UniRule"/>
</dbReference>
<dbReference type="eggNOG" id="COG1551">
    <property type="taxonomic scope" value="Bacteria"/>
</dbReference>
<evidence type="ECO:0000313" key="6">
    <source>
        <dbReference type="EMBL" id="GAB78997.1"/>
    </source>
</evidence>
<keyword evidence="4" id="KW-0678">Repressor</keyword>
<keyword evidence="4" id="KW-1005">Bacterial flagellum biogenesis</keyword>
<comment type="similarity">
    <text evidence="4">Belongs to the CsrA/RsmA family.</text>
</comment>
<keyword evidence="3 4" id="KW-0694">RNA-binding</keyword>
<keyword evidence="7" id="KW-1185">Reference proteome</keyword>
<organism evidence="6 7">
    <name type="scientific">Austwickia chelonae NBRC 105200</name>
    <dbReference type="NCBI Taxonomy" id="1184607"/>
    <lineage>
        <taxon>Bacteria</taxon>
        <taxon>Bacillati</taxon>
        <taxon>Actinomycetota</taxon>
        <taxon>Actinomycetes</taxon>
        <taxon>Micrococcales</taxon>
        <taxon>Dermatophilaceae</taxon>
        <taxon>Austwickia</taxon>
    </lineage>
</organism>
<comment type="caution">
    <text evidence="6">The sequence shown here is derived from an EMBL/GenBank/DDBJ whole genome shotgun (WGS) entry which is preliminary data.</text>
</comment>
<dbReference type="Pfam" id="PF02599">
    <property type="entry name" value="CsrA"/>
    <property type="match status" value="1"/>
</dbReference>
<comment type="subunit">
    <text evidence="4">Homodimer; the beta-strands of each monomer intercalate to form a hydrophobic core, while the alpha-helices form wings that extend away from the core.</text>
</comment>
<dbReference type="GO" id="GO:0044781">
    <property type="term" value="P:bacterial-type flagellum organization"/>
    <property type="evidence" value="ECO:0007669"/>
    <property type="project" value="UniProtKB-KW"/>
</dbReference>
<evidence type="ECO:0000256" key="3">
    <source>
        <dbReference type="ARBA" id="ARBA00022884"/>
    </source>
</evidence>
<keyword evidence="2 4" id="KW-0810">Translation regulation</keyword>
<dbReference type="GO" id="GO:0006109">
    <property type="term" value="P:regulation of carbohydrate metabolic process"/>
    <property type="evidence" value="ECO:0007669"/>
    <property type="project" value="InterPro"/>
</dbReference>
<comment type="subcellular location">
    <subcellularLocation>
        <location evidence="4">Cytoplasm</location>
    </subcellularLocation>
</comment>
<dbReference type="Gene3D" id="2.60.40.4380">
    <property type="entry name" value="Translational regulator CsrA"/>
    <property type="match status" value="1"/>
</dbReference>
<evidence type="ECO:0000256" key="4">
    <source>
        <dbReference type="HAMAP-Rule" id="MF_00167"/>
    </source>
</evidence>
<dbReference type="InterPro" id="IPR003751">
    <property type="entry name" value="CsrA"/>
</dbReference>
<keyword evidence="1 4" id="KW-0963">Cytoplasm</keyword>
<dbReference type="STRING" id="100225.SAMN05421595_0212"/>
<feature type="compositionally biased region" description="Basic and acidic residues" evidence="5">
    <location>
        <begin position="74"/>
        <end position="91"/>
    </location>
</feature>
<evidence type="ECO:0000256" key="5">
    <source>
        <dbReference type="SAM" id="MobiDB-lite"/>
    </source>
</evidence>
<gene>
    <name evidence="4 6" type="primary">csrA</name>
    <name evidence="6" type="ORF">AUCHE_17_02130</name>
</gene>
<dbReference type="InterPro" id="IPR036107">
    <property type="entry name" value="CsrA_sf"/>
</dbReference>
<evidence type="ECO:0000256" key="1">
    <source>
        <dbReference type="ARBA" id="ARBA00022490"/>
    </source>
</evidence>
<evidence type="ECO:0000313" key="7">
    <source>
        <dbReference type="Proteomes" id="UP000008495"/>
    </source>
</evidence>
<reference evidence="6 7" key="1">
    <citation type="submission" date="2012-08" db="EMBL/GenBank/DDBJ databases">
        <title>Whole genome shotgun sequence of Austwickia chelonae NBRC 105200.</title>
        <authorList>
            <person name="Yoshida I."/>
            <person name="Hosoyama A."/>
            <person name="Tsuchikane K."/>
            <person name="Katsumata H."/>
            <person name="Ando Y."/>
            <person name="Ohji S."/>
            <person name="Hamada M."/>
            <person name="Tamura T."/>
            <person name="Yamazoe A."/>
            <person name="Yamazaki S."/>
            <person name="Fujita N."/>
        </authorList>
    </citation>
    <scope>NUCLEOTIDE SEQUENCE [LARGE SCALE GENOMIC DNA]</scope>
    <source>
        <strain evidence="6 7">NBRC 105200</strain>
    </source>
</reference>
<dbReference type="HAMAP" id="MF_00167">
    <property type="entry name" value="CsrA"/>
    <property type="match status" value="1"/>
</dbReference>
<dbReference type="GO" id="GO:0045947">
    <property type="term" value="P:negative regulation of translational initiation"/>
    <property type="evidence" value="ECO:0007669"/>
    <property type="project" value="UniProtKB-UniRule"/>
</dbReference>